<name>D8UFE3_VOLCA</name>
<evidence type="ECO:0000313" key="4">
    <source>
        <dbReference type="Proteomes" id="UP000001058"/>
    </source>
</evidence>
<dbReference type="Pfam" id="PF12499">
    <property type="entry name" value="DUF3707"/>
    <property type="match status" value="1"/>
</dbReference>
<reference evidence="3 4" key="1">
    <citation type="journal article" date="2010" name="Science">
        <title>Genomic analysis of organismal complexity in the multicellular green alga Volvox carteri.</title>
        <authorList>
            <person name="Prochnik S.E."/>
            <person name="Umen J."/>
            <person name="Nedelcu A.M."/>
            <person name="Hallmann A."/>
            <person name="Miller S.M."/>
            <person name="Nishii I."/>
            <person name="Ferris P."/>
            <person name="Kuo A."/>
            <person name="Mitros T."/>
            <person name="Fritz-Laylin L.K."/>
            <person name="Hellsten U."/>
            <person name="Chapman J."/>
            <person name="Simakov O."/>
            <person name="Rensing S.A."/>
            <person name="Terry A."/>
            <person name="Pangilinan J."/>
            <person name="Kapitonov V."/>
            <person name="Jurka J."/>
            <person name="Salamov A."/>
            <person name="Shapiro H."/>
            <person name="Schmutz J."/>
            <person name="Grimwood J."/>
            <person name="Lindquist E."/>
            <person name="Lucas S."/>
            <person name="Grigoriev I.V."/>
            <person name="Schmitt R."/>
            <person name="Kirk D."/>
            <person name="Rokhsar D.S."/>
        </authorList>
    </citation>
    <scope>NUCLEOTIDE SEQUENCE [LARGE SCALE GENOMIC DNA]</scope>
    <source>
        <strain evidence="4">f. Nagariensis / Eve</strain>
    </source>
</reference>
<evidence type="ECO:0000313" key="3">
    <source>
        <dbReference type="EMBL" id="EFJ41596.1"/>
    </source>
</evidence>
<dbReference type="RefSeq" id="XP_002957387.1">
    <property type="nucleotide sequence ID" value="XM_002957341.1"/>
</dbReference>
<proteinExistence type="predicted"/>
<accession>D8UFE3</accession>
<gene>
    <name evidence="3" type="ORF">VOLCADRAFT_107648</name>
</gene>
<dbReference type="EMBL" id="GL378393">
    <property type="protein sequence ID" value="EFJ41596.1"/>
    <property type="molecule type" value="Genomic_DNA"/>
</dbReference>
<dbReference type="AlphaFoldDB" id="D8UFE3"/>
<evidence type="ECO:0000259" key="2">
    <source>
        <dbReference type="Pfam" id="PF12499"/>
    </source>
</evidence>
<dbReference type="Proteomes" id="UP000001058">
    <property type="component" value="Unassembled WGS sequence"/>
</dbReference>
<dbReference type="OrthoDB" id="542386at2759"/>
<keyword evidence="4" id="KW-1185">Reference proteome</keyword>
<protein>
    <recommendedName>
        <fullName evidence="2">Pherophorin domain-containing protein</fullName>
    </recommendedName>
</protein>
<sequence length="203" mass="22929">MQQKIKVANGGEHPGRRRGRGSPDDDVHGAANGQKRSPCANFHGPQFKRERVEILLNKTCSPEIRKINFDSQDMLYSWDTYDNTPELVSLKFTNLDQRLNGQSPVGKSLCWWVRPGRCANPEALCYQGKCQANIFSNDNKCCPATYVSIRGWACTMLLDSVHQGSRCMREMQGALLRYSLEVCSLLIIHIYRTAPHQSDPITV</sequence>
<dbReference type="InterPro" id="IPR024616">
    <property type="entry name" value="Pherophorin"/>
</dbReference>
<feature type="region of interest" description="Disordered" evidence="1">
    <location>
        <begin position="1"/>
        <end position="42"/>
    </location>
</feature>
<organism evidence="4">
    <name type="scientific">Volvox carteri f. nagariensis</name>
    <dbReference type="NCBI Taxonomy" id="3068"/>
    <lineage>
        <taxon>Eukaryota</taxon>
        <taxon>Viridiplantae</taxon>
        <taxon>Chlorophyta</taxon>
        <taxon>core chlorophytes</taxon>
        <taxon>Chlorophyceae</taxon>
        <taxon>CS clade</taxon>
        <taxon>Chlamydomonadales</taxon>
        <taxon>Volvocaceae</taxon>
        <taxon>Volvox</taxon>
    </lineage>
</organism>
<dbReference type="KEGG" id="vcn:VOLCADRAFT_107648"/>
<feature type="domain" description="Pherophorin" evidence="2">
    <location>
        <begin position="50"/>
        <end position="143"/>
    </location>
</feature>
<evidence type="ECO:0000256" key="1">
    <source>
        <dbReference type="SAM" id="MobiDB-lite"/>
    </source>
</evidence>
<dbReference type="InParanoid" id="D8UFE3"/>
<dbReference type="GeneID" id="9626838"/>